<dbReference type="PROSITE" id="PS50011">
    <property type="entry name" value="PROTEIN_KINASE_DOM"/>
    <property type="match status" value="1"/>
</dbReference>
<dbReference type="SMART" id="SM00220">
    <property type="entry name" value="S_TKc"/>
    <property type="match status" value="1"/>
</dbReference>
<comment type="caution">
    <text evidence="7">The sequence shown here is derived from an EMBL/GenBank/DDBJ whole genome shotgun (WGS) entry which is preliminary data.</text>
</comment>
<dbReference type="InterPro" id="IPR011659">
    <property type="entry name" value="WD40"/>
</dbReference>
<dbReference type="EMBL" id="JABDJR010000055">
    <property type="protein sequence ID" value="NNF05425.1"/>
    <property type="molecule type" value="Genomic_DNA"/>
</dbReference>
<dbReference type="SUPFAM" id="SSF82171">
    <property type="entry name" value="DPP6 N-terminal domain-like"/>
    <property type="match status" value="1"/>
</dbReference>
<keyword evidence="2" id="KW-0808">Transferase</keyword>
<keyword evidence="1" id="KW-0723">Serine/threonine-protein kinase</keyword>
<dbReference type="Pfam" id="PF07676">
    <property type="entry name" value="PD40"/>
    <property type="match status" value="1"/>
</dbReference>
<dbReference type="InterPro" id="IPR011009">
    <property type="entry name" value="Kinase-like_dom_sf"/>
</dbReference>
<evidence type="ECO:0000256" key="5">
    <source>
        <dbReference type="ARBA" id="ARBA00022840"/>
    </source>
</evidence>
<evidence type="ECO:0000256" key="4">
    <source>
        <dbReference type="ARBA" id="ARBA00022777"/>
    </source>
</evidence>
<evidence type="ECO:0000256" key="1">
    <source>
        <dbReference type="ARBA" id="ARBA00022527"/>
    </source>
</evidence>
<evidence type="ECO:0000313" key="7">
    <source>
        <dbReference type="EMBL" id="NNF05425.1"/>
    </source>
</evidence>
<accession>A0A7Y2E690</accession>
<dbReference type="InterPro" id="IPR008271">
    <property type="entry name" value="Ser/Thr_kinase_AS"/>
</dbReference>
<proteinExistence type="predicted"/>
<evidence type="ECO:0000259" key="6">
    <source>
        <dbReference type="PROSITE" id="PS50011"/>
    </source>
</evidence>
<dbReference type="PROSITE" id="PS00108">
    <property type="entry name" value="PROTEIN_KINASE_ST"/>
    <property type="match status" value="1"/>
</dbReference>
<protein>
    <submittedName>
        <fullName evidence="7">Protein kinase</fullName>
    </submittedName>
</protein>
<reference evidence="7 8" key="1">
    <citation type="submission" date="2020-03" db="EMBL/GenBank/DDBJ databases">
        <title>Metabolic flexibility allows generalist bacteria to become dominant in a frequently disturbed ecosystem.</title>
        <authorList>
            <person name="Chen Y.-J."/>
            <person name="Leung P.M."/>
            <person name="Bay S.K."/>
            <person name="Hugenholtz P."/>
            <person name="Kessler A.J."/>
            <person name="Shelley G."/>
            <person name="Waite D.W."/>
            <person name="Cook P.L."/>
            <person name="Greening C."/>
        </authorList>
    </citation>
    <scope>NUCLEOTIDE SEQUENCE [LARGE SCALE GENOMIC DNA]</scope>
    <source>
        <strain evidence="7">SS_bin_28</strain>
    </source>
</reference>
<dbReference type="Gene3D" id="1.10.510.10">
    <property type="entry name" value="Transferase(Phosphotransferase) domain 1"/>
    <property type="match status" value="1"/>
</dbReference>
<keyword evidence="4 7" id="KW-0418">Kinase</keyword>
<dbReference type="CDD" id="cd14014">
    <property type="entry name" value="STKc_PknB_like"/>
    <property type="match status" value="1"/>
</dbReference>
<evidence type="ECO:0000313" key="8">
    <source>
        <dbReference type="Proteomes" id="UP000547674"/>
    </source>
</evidence>
<dbReference type="PANTHER" id="PTHR24351">
    <property type="entry name" value="RIBOSOMAL PROTEIN S6 KINASE"/>
    <property type="match status" value="1"/>
</dbReference>
<dbReference type="Pfam" id="PF00069">
    <property type="entry name" value="Pkinase"/>
    <property type="match status" value="1"/>
</dbReference>
<evidence type="ECO:0000256" key="2">
    <source>
        <dbReference type="ARBA" id="ARBA00022679"/>
    </source>
</evidence>
<keyword evidence="5" id="KW-0067">ATP-binding</keyword>
<organism evidence="7 8">
    <name type="scientific">Eiseniibacteriota bacterium</name>
    <dbReference type="NCBI Taxonomy" id="2212470"/>
    <lineage>
        <taxon>Bacteria</taxon>
        <taxon>Candidatus Eiseniibacteriota</taxon>
    </lineage>
</organism>
<dbReference type="SUPFAM" id="SSF56112">
    <property type="entry name" value="Protein kinase-like (PK-like)"/>
    <property type="match status" value="1"/>
</dbReference>
<dbReference type="InterPro" id="IPR000719">
    <property type="entry name" value="Prot_kinase_dom"/>
</dbReference>
<feature type="non-terminal residue" evidence="7">
    <location>
        <position position="1"/>
    </location>
</feature>
<gene>
    <name evidence="7" type="ORF">HKN21_01565</name>
</gene>
<keyword evidence="3" id="KW-0547">Nucleotide-binding</keyword>
<dbReference type="GO" id="GO:0005524">
    <property type="term" value="F:ATP binding"/>
    <property type="evidence" value="ECO:0007669"/>
    <property type="project" value="UniProtKB-KW"/>
</dbReference>
<sequence length="828" mass="90747">IASVYGLEEDGDSMALVMELVEGETLQDRISRGRIPVDEAARIGLELAKAIEFAHEKGIVHRDLKPANVMLDAEGHVKVLDFGLAKALEEEKTPQDLSESPTLTAMATQAGIILGTAAYMSPEQAVGSNIDRRADIWSYGVVLFEMISGRQQFAGETLSHTMAAVLKDEPDWEDLPTHLPSRIVELLRRCLQKDPKQRLQSIGEARVMWENYIADPDSFQVLEAHGAVGSAAPSSTLSRLLPWSIAALALAALAFVYFGSSNTANTTTGTTSQRLTIPLPGTTNFMEYESSPPVISPDGQLIVYGMVDDTGIEQLWIRPIDSFEARPIKNTSGARFPFWSPDSRHVGYFTGKNIRRLEIATGRFQTVGSEVAFVPRGASWTTTDQILFSPSSNSPILMVDAAGGEARPATTLDPNVIDASHRWPHALPDGKHFLFTVWTNDADALAEFGGVYLGVIDGSSAPRRLVPNASSATYATSGHILAMQESDLVAIPFDAKKLEVTGDAFVVADEVLINRNTGYGSFSTSEEGTLVFARGSGNMPDASYLWANREGELTKTPVDAAPMFTTYAFHHLRLSPDATQAATTFPGPTGDPEVWVLDLIRGVRSRLTPSASYSIERPIWSPAGDRILYVSVKSGTWDLFIRNADGSGEEESFLASEYDKTPLDWQGDQVLYWVDSNVEGAMLVIYDISTGESNLLYKHTGSDRPRPRFSPDGKYLLYDTIESDRSEVILYQLEGGARWQVSTNGGRYAHMSEDMTEIIYLDLQQRVIAVDVTIDASGVSLGTPRELFQIVENVVAWDLTSDHSRFLLATQPKQVSEPIHVVLNWDAK</sequence>
<dbReference type="InterPro" id="IPR011042">
    <property type="entry name" value="6-blade_b-propeller_TolB-like"/>
</dbReference>
<dbReference type="AlphaFoldDB" id="A0A7Y2E690"/>
<dbReference type="Proteomes" id="UP000547674">
    <property type="component" value="Unassembled WGS sequence"/>
</dbReference>
<name>A0A7Y2E690_UNCEI</name>
<feature type="domain" description="Protein kinase" evidence="6">
    <location>
        <begin position="1"/>
        <end position="213"/>
    </location>
</feature>
<dbReference type="Gene3D" id="2.120.10.30">
    <property type="entry name" value="TolB, C-terminal domain"/>
    <property type="match status" value="3"/>
</dbReference>
<dbReference type="GO" id="GO:0004674">
    <property type="term" value="F:protein serine/threonine kinase activity"/>
    <property type="evidence" value="ECO:0007669"/>
    <property type="project" value="UniProtKB-KW"/>
</dbReference>
<evidence type="ECO:0000256" key="3">
    <source>
        <dbReference type="ARBA" id="ARBA00022741"/>
    </source>
</evidence>